<evidence type="ECO:0000313" key="3">
    <source>
        <dbReference type="Proteomes" id="UP000184112"/>
    </source>
</evidence>
<dbReference type="AlphaFoldDB" id="A0A1M5MUH1"/>
<gene>
    <name evidence="2" type="ORF">SAMN05444388_104311</name>
</gene>
<dbReference type="EMBL" id="FQWH01000004">
    <property type="protein sequence ID" value="SHG80921.1"/>
    <property type="molecule type" value="Genomic_DNA"/>
</dbReference>
<sequence>MKRILGITLLSLLFANCKENVNSDKNLVDYPSTEQTKDSSNKTVEENKEEISNNNDKNINVWTFYKISENSISETQKETKDEVINKFKNIKIDIGEKNVTVREICTFEFYKSVKTPILYYENAKTAKLYESIFLKNGLKLGNEVTVYQSLYPEKACEIPWDELLIIDNSLVIVYDDYLVFFKKGSSPNKNDCFSNTKITNLPITTSVINGNNVWNELDCNISDLKTRDYLRLPDIKDVKVFIIADFNYDDFRYTLVTLKNDKVITKKDVGFAKEGDKPNTVSEFTEFEVEKDYVFTLNTKTKKGDSFKILKSEMFKIKDDGLIEVVK</sequence>
<evidence type="ECO:0000256" key="1">
    <source>
        <dbReference type="SAM" id="MobiDB-lite"/>
    </source>
</evidence>
<proteinExistence type="predicted"/>
<accession>A0A1M5MUH1</accession>
<feature type="compositionally biased region" description="Basic and acidic residues" evidence="1">
    <location>
        <begin position="35"/>
        <end position="51"/>
    </location>
</feature>
<evidence type="ECO:0000313" key="2">
    <source>
        <dbReference type="EMBL" id="SHG80921.1"/>
    </source>
</evidence>
<dbReference type="Proteomes" id="UP000184112">
    <property type="component" value="Unassembled WGS sequence"/>
</dbReference>
<name>A0A1M5MUH1_FLAJO</name>
<dbReference type="RefSeq" id="WP_073409418.1">
    <property type="nucleotide sequence ID" value="NZ_FQWH01000004.1"/>
</dbReference>
<organism evidence="2 3">
    <name type="scientific">Flavobacterium johnsoniae</name>
    <name type="common">Cytophaga johnsonae</name>
    <dbReference type="NCBI Taxonomy" id="986"/>
    <lineage>
        <taxon>Bacteria</taxon>
        <taxon>Pseudomonadati</taxon>
        <taxon>Bacteroidota</taxon>
        <taxon>Flavobacteriia</taxon>
        <taxon>Flavobacteriales</taxon>
        <taxon>Flavobacteriaceae</taxon>
        <taxon>Flavobacterium</taxon>
    </lineage>
</organism>
<feature type="region of interest" description="Disordered" evidence="1">
    <location>
        <begin position="25"/>
        <end position="51"/>
    </location>
</feature>
<protein>
    <submittedName>
        <fullName evidence="2">Uncharacterized protein</fullName>
    </submittedName>
</protein>
<reference evidence="2 3" key="1">
    <citation type="submission" date="2016-11" db="EMBL/GenBank/DDBJ databases">
        <authorList>
            <person name="Jaros S."/>
            <person name="Januszkiewicz K."/>
            <person name="Wedrychowicz H."/>
        </authorList>
    </citation>
    <scope>NUCLEOTIDE SEQUENCE [LARGE SCALE GENOMIC DNA]</scope>
    <source>
        <strain evidence="2 3">DSM 6792</strain>
    </source>
</reference>